<comment type="caution">
    <text evidence="3">The sequence shown here is derived from an EMBL/GenBank/DDBJ whole genome shotgun (WGS) entry which is preliminary data.</text>
</comment>
<gene>
    <name evidence="3" type="ORF">FB567DRAFT_575750</name>
</gene>
<keyword evidence="1" id="KW-0175">Coiled coil</keyword>
<keyword evidence="4" id="KW-1185">Reference proteome</keyword>
<organism evidence="3 4">
    <name type="scientific">Paraphoma chrysanthemicola</name>
    <dbReference type="NCBI Taxonomy" id="798071"/>
    <lineage>
        <taxon>Eukaryota</taxon>
        <taxon>Fungi</taxon>
        <taxon>Dikarya</taxon>
        <taxon>Ascomycota</taxon>
        <taxon>Pezizomycotina</taxon>
        <taxon>Dothideomycetes</taxon>
        <taxon>Pleosporomycetidae</taxon>
        <taxon>Pleosporales</taxon>
        <taxon>Pleosporineae</taxon>
        <taxon>Phaeosphaeriaceae</taxon>
        <taxon>Paraphoma</taxon>
    </lineage>
</organism>
<evidence type="ECO:0000313" key="4">
    <source>
        <dbReference type="Proteomes" id="UP000813461"/>
    </source>
</evidence>
<dbReference type="SUPFAM" id="SSF57997">
    <property type="entry name" value="Tropomyosin"/>
    <property type="match status" value="1"/>
</dbReference>
<dbReference type="AlphaFoldDB" id="A0A8K0RGF1"/>
<sequence length="339" mass="39155">MAELYIPKPEKRVISYNTATSLLVGDTCDTDIGYSDKDPRTWPIVKITDIRVPRVGNPSQPATHVAYEKESMHLLLRQYRHFPERNSLLRYISGMRAINKRFCYWPFNYTRDGDIREQVCLPNGDLEYWMRFVHGPQWVDKPQRDKQTSTAAKVPSTDKPGSSTSTYDRIIQKLAKQKDEPSNITELEAKFEASEERHQHEKKRADEAVLNVQSFRREAVAEKARADESEKLIITLKETITRRESRLQRLEVGIGHLRKNISNESARANKAEAQVGSQIEIIKKQEDELEVAKKETSEANERIEMIWREMQADENGGKEKRKAGDEGGDTRRKKVKENA</sequence>
<accession>A0A8K0RGF1</accession>
<protein>
    <submittedName>
        <fullName evidence="3">Uncharacterized protein</fullName>
    </submittedName>
</protein>
<evidence type="ECO:0000256" key="2">
    <source>
        <dbReference type="SAM" id="MobiDB-lite"/>
    </source>
</evidence>
<feature type="region of interest" description="Disordered" evidence="2">
    <location>
        <begin position="140"/>
        <end position="166"/>
    </location>
</feature>
<evidence type="ECO:0000256" key="1">
    <source>
        <dbReference type="SAM" id="Coils"/>
    </source>
</evidence>
<dbReference type="EMBL" id="JAGMVJ010000002">
    <property type="protein sequence ID" value="KAH7092947.1"/>
    <property type="molecule type" value="Genomic_DNA"/>
</dbReference>
<feature type="region of interest" description="Disordered" evidence="2">
    <location>
        <begin position="308"/>
        <end position="339"/>
    </location>
</feature>
<dbReference type="Proteomes" id="UP000813461">
    <property type="component" value="Unassembled WGS sequence"/>
</dbReference>
<name>A0A8K0RGF1_9PLEO</name>
<dbReference type="OrthoDB" id="3668495at2759"/>
<proteinExistence type="predicted"/>
<evidence type="ECO:0000313" key="3">
    <source>
        <dbReference type="EMBL" id="KAH7092947.1"/>
    </source>
</evidence>
<feature type="coiled-coil region" evidence="1">
    <location>
        <begin position="254"/>
        <end position="302"/>
    </location>
</feature>
<reference evidence="3" key="1">
    <citation type="journal article" date="2021" name="Nat. Commun.">
        <title>Genetic determinants of endophytism in the Arabidopsis root mycobiome.</title>
        <authorList>
            <person name="Mesny F."/>
            <person name="Miyauchi S."/>
            <person name="Thiergart T."/>
            <person name="Pickel B."/>
            <person name="Atanasova L."/>
            <person name="Karlsson M."/>
            <person name="Huettel B."/>
            <person name="Barry K.W."/>
            <person name="Haridas S."/>
            <person name="Chen C."/>
            <person name="Bauer D."/>
            <person name="Andreopoulos W."/>
            <person name="Pangilinan J."/>
            <person name="LaButti K."/>
            <person name="Riley R."/>
            <person name="Lipzen A."/>
            <person name="Clum A."/>
            <person name="Drula E."/>
            <person name="Henrissat B."/>
            <person name="Kohler A."/>
            <person name="Grigoriev I.V."/>
            <person name="Martin F.M."/>
            <person name="Hacquard S."/>
        </authorList>
    </citation>
    <scope>NUCLEOTIDE SEQUENCE</scope>
    <source>
        <strain evidence="3">MPI-SDFR-AT-0120</strain>
    </source>
</reference>